<gene>
    <name evidence="7" type="ORF">OTU49_009779</name>
</gene>
<accession>A0AAW0WJ16</accession>
<evidence type="ECO:0000256" key="6">
    <source>
        <dbReference type="ARBA" id="ARBA00023329"/>
    </source>
</evidence>
<sequence>MGDERNFRSQFYGKVGLREVEDKRTVETLLKEQPLDEKKFAHFCHRTVVPGAYRFLVWKLLLHVTPRYAESQDYVMQQQTLLFDDLWHILKTLKLENVVVVRNDNTSDLSLPVDDVTVKMVIKSEDEAPTPENYLLMWLISKAKLLYDIRKQLKKSECQHFLQIAKKISCLCDNPVDIFHVCSSLYSLLLKNHAVITDAVMEAIGMLRKENASLHYHMMKIELFTSSLLVDLCLSVFCDIFPETAVEKILDKVIAGAFRVFAFVTYSLLVHLKQPLATVLSVKGIMSILYTIRKEEAEILVNSALDQWLKIVKKRPQQ</sequence>
<evidence type="ECO:0000313" key="7">
    <source>
        <dbReference type="EMBL" id="KAK8727246.1"/>
    </source>
</evidence>
<comment type="subcellular location">
    <subcellularLocation>
        <location evidence="2">Cytoplasmic vesicle</location>
    </subcellularLocation>
    <subcellularLocation>
        <location evidence="1">Endomembrane system</location>
    </subcellularLocation>
</comment>
<keyword evidence="5" id="KW-0472">Membrane</keyword>
<evidence type="ECO:0000256" key="3">
    <source>
        <dbReference type="ARBA" id="ARBA00022468"/>
    </source>
</evidence>
<dbReference type="AlphaFoldDB" id="A0AAW0WJ16"/>
<keyword evidence="3" id="KW-0343">GTPase activation</keyword>
<dbReference type="GO" id="GO:0005096">
    <property type="term" value="F:GTPase activator activity"/>
    <property type="evidence" value="ECO:0007669"/>
    <property type="project" value="UniProtKB-KW"/>
</dbReference>
<dbReference type="Proteomes" id="UP001445076">
    <property type="component" value="Unassembled WGS sequence"/>
</dbReference>
<evidence type="ECO:0000256" key="2">
    <source>
        <dbReference type="ARBA" id="ARBA00004541"/>
    </source>
</evidence>
<dbReference type="EMBL" id="JARKIK010000076">
    <property type="protein sequence ID" value="KAK8727246.1"/>
    <property type="molecule type" value="Genomic_DNA"/>
</dbReference>
<name>A0AAW0WJ16_CHEQU</name>
<reference evidence="7 8" key="1">
    <citation type="journal article" date="2024" name="BMC Genomics">
        <title>Genome assembly of redclaw crayfish (Cherax quadricarinatus) provides insights into its immune adaptation and hypoxia tolerance.</title>
        <authorList>
            <person name="Liu Z."/>
            <person name="Zheng J."/>
            <person name="Li H."/>
            <person name="Fang K."/>
            <person name="Wang S."/>
            <person name="He J."/>
            <person name="Zhou D."/>
            <person name="Weng S."/>
            <person name="Chi M."/>
            <person name="Gu Z."/>
            <person name="He J."/>
            <person name="Li F."/>
            <person name="Wang M."/>
        </authorList>
    </citation>
    <scope>NUCLEOTIDE SEQUENCE [LARGE SCALE GENOMIC DNA]</scope>
    <source>
        <strain evidence="7">ZL_2023a</strain>
    </source>
</reference>
<evidence type="ECO:0000256" key="1">
    <source>
        <dbReference type="ARBA" id="ARBA00004308"/>
    </source>
</evidence>
<proteinExistence type="predicted"/>
<dbReference type="InterPro" id="IPR039842">
    <property type="entry name" value="TBC1D7"/>
</dbReference>
<keyword evidence="6" id="KW-0968">Cytoplasmic vesicle</keyword>
<dbReference type="PANTHER" id="PTHR13530">
    <property type="entry name" value="TBC1 DOMAIN FAMILY MEMBER 7"/>
    <property type="match status" value="1"/>
</dbReference>
<evidence type="ECO:0000256" key="5">
    <source>
        <dbReference type="ARBA" id="ARBA00023136"/>
    </source>
</evidence>
<evidence type="ECO:0000313" key="8">
    <source>
        <dbReference type="Proteomes" id="UP001445076"/>
    </source>
</evidence>
<dbReference type="GO" id="GO:0012505">
    <property type="term" value="C:endomembrane system"/>
    <property type="evidence" value="ECO:0007669"/>
    <property type="project" value="UniProtKB-SubCell"/>
</dbReference>
<keyword evidence="8" id="KW-1185">Reference proteome</keyword>
<dbReference type="SUPFAM" id="SSF47923">
    <property type="entry name" value="Ypt/Rab-GAP domain of gyp1p"/>
    <property type="match status" value="1"/>
</dbReference>
<dbReference type="GO" id="GO:0032007">
    <property type="term" value="P:negative regulation of TOR signaling"/>
    <property type="evidence" value="ECO:0007669"/>
    <property type="project" value="TreeGrafter"/>
</dbReference>
<protein>
    <recommendedName>
        <fullName evidence="9">TBC1 domain family member 7</fullName>
    </recommendedName>
</protein>
<comment type="caution">
    <text evidence="7">The sequence shown here is derived from an EMBL/GenBank/DDBJ whole genome shotgun (WGS) entry which is preliminary data.</text>
</comment>
<evidence type="ECO:0008006" key="9">
    <source>
        <dbReference type="Google" id="ProtNLM"/>
    </source>
</evidence>
<dbReference type="Gene3D" id="1.10.472.80">
    <property type="entry name" value="Ypt/Rab-GAP domain of gyp1p, domain 3"/>
    <property type="match status" value="1"/>
</dbReference>
<dbReference type="GO" id="GO:0031410">
    <property type="term" value="C:cytoplasmic vesicle"/>
    <property type="evidence" value="ECO:0007669"/>
    <property type="project" value="UniProtKB-SubCell"/>
</dbReference>
<evidence type="ECO:0000256" key="4">
    <source>
        <dbReference type="ARBA" id="ARBA00022490"/>
    </source>
</evidence>
<dbReference type="InterPro" id="IPR043039">
    <property type="entry name" value="TBC1D7_dom2"/>
</dbReference>
<dbReference type="Gene3D" id="1.10.8.680">
    <property type="entry name" value="Ypt/Rab-GAP domain of gyp1p, domain 2"/>
    <property type="match status" value="1"/>
</dbReference>
<dbReference type="PANTHER" id="PTHR13530:SF3">
    <property type="entry name" value="TBC1 DOMAIN FAMILY MEMBER 7"/>
    <property type="match status" value="1"/>
</dbReference>
<dbReference type="InterPro" id="IPR035969">
    <property type="entry name" value="Rab-GAP_TBC_sf"/>
</dbReference>
<dbReference type="Gene3D" id="1.10.10.750">
    <property type="entry name" value="Ypt/Rab-GAP domain of gyp1p, domain 1"/>
    <property type="match status" value="1"/>
</dbReference>
<organism evidence="7 8">
    <name type="scientific">Cherax quadricarinatus</name>
    <name type="common">Australian red claw crayfish</name>
    <dbReference type="NCBI Taxonomy" id="27406"/>
    <lineage>
        <taxon>Eukaryota</taxon>
        <taxon>Metazoa</taxon>
        <taxon>Ecdysozoa</taxon>
        <taxon>Arthropoda</taxon>
        <taxon>Crustacea</taxon>
        <taxon>Multicrustacea</taxon>
        <taxon>Malacostraca</taxon>
        <taxon>Eumalacostraca</taxon>
        <taxon>Eucarida</taxon>
        <taxon>Decapoda</taxon>
        <taxon>Pleocyemata</taxon>
        <taxon>Astacidea</taxon>
        <taxon>Parastacoidea</taxon>
        <taxon>Parastacidae</taxon>
        <taxon>Cherax</taxon>
    </lineage>
</organism>
<keyword evidence="4" id="KW-0963">Cytoplasm</keyword>